<keyword evidence="5" id="KW-0325">Glycoprotein</keyword>
<feature type="transmembrane region" description="Helical" evidence="6">
    <location>
        <begin position="7"/>
        <end position="27"/>
    </location>
</feature>
<keyword evidence="9" id="KW-1185">Reference proteome</keyword>
<sequence>MKTSVQSHINVGLIAGVLFVLLTYLVVSQQTAISRPNVVTTVAQWLSNTPNKQQFQGLGETVVATKEQQIADKQLIQGPSETEKPNSKVVCSTEERLSDYCEVDGDVRINGKAWSVDIVPSGWSSSERREWKIRPYSRRSASNVDKLNVTQLQDPAAAPPCTVTHHVPGVVFALGGYSGNAFHDNADVLLPLFLASLRYDREVQFLVINRVQPWWLGKYRLALRRLSRYDVVTLDGDAHVRCFPHLTVGLRLHKDFGVVPEWVPGRRRVSMPDFTRFLREAYALPRGAPVSPAREPAGKKPRLMLIQRQRTRRFLNGEEMVRAAEAAGFEVTVTDLVIDAAVDEQARVVNSFDVMVGIHGAGMTNEVFLPPGGVLIQVVPWGKLDLIARIEYGEPAADMGLKYLCYNVTLEESSLLELLGRDHPAIKDPDSIHRKGWAAMFDIYMTKQDVRLDITRFARTLAEAMDHLRSLQ</sequence>
<dbReference type="Pfam" id="PF04577">
    <property type="entry name" value="Glyco_transf_61"/>
    <property type="match status" value="1"/>
</dbReference>
<evidence type="ECO:0000256" key="5">
    <source>
        <dbReference type="ARBA" id="ARBA00023180"/>
    </source>
</evidence>
<evidence type="ECO:0000313" key="9">
    <source>
        <dbReference type="Proteomes" id="UP000604825"/>
    </source>
</evidence>
<dbReference type="InterPro" id="IPR049625">
    <property type="entry name" value="Glyco_transf_61_cat"/>
</dbReference>
<proteinExistence type="predicted"/>
<name>A0A811P8D8_9POAL</name>
<protein>
    <recommendedName>
        <fullName evidence="7">Glycosyltransferase 61 catalytic domain-containing protein</fullName>
    </recommendedName>
</protein>
<evidence type="ECO:0000313" key="8">
    <source>
        <dbReference type="EMBL" id="CAD6239351.1"/>
    </source>
</evidence>
<feature type="domain" description="Glycosyltransferase 61 catalytic" evidence="7">
    <location>
        <begin position="275"/>
        <end position="375"/>
    </location>
</feature>
<dbReference type="EMBL" id="CAJGYO010000006">
    <property type="protein sequence ID" value="CAD6239351.1"/>
    <property type="molecule type" value="Genomic_DNA"/>
</dbReference>
<comment type="pathway">
    <text evidence="2">Glycan metabolism.</text>
</comment>
<evidence type="ECO:0000256" key="6">
    <source>
        <dbReference type="SAM" id="Phobius"/>
    </source>
</evidence>
<dbReference type="GO" id="GO:0000139">
    <property type="term" value="C:Golgi membrane"/>
    <property type="evidence" value="ECO:0007669"/>
    <property type="project" value="UniProtKB-SubCell"/>
</dbReference>
<dbReference type="PANTHER" id="PTHR20961">
    <property type="entry name" value="GLYCOSYLTRANSFERASE"/>
    <property type="match status" value="1"/>
</dbReference>
<evidence type="ECO:0000259" key="7">
    <source>
        <dbReference type="Pfam" id="PF04577"/>
    </source>
</evidence>
<dbReference type="GO" id="GO:0016763">
    <property type="term" value="F:pentosyltransferase activity"/>
    <property type="evidence" value="ECO:0007669"/>
    <property type="project" value="UniProtKB-ARBA"/>
</dbReference>
<organism evidence="8 9">
    <name type="scientific">Miscanthus lutarioriparius</name>
    <dbReference type="NCBI Taxonomy" id="422564"/>
    <lineage>
        <taxon>Eukaryota</taxon>
        <taxon>Viridiplantae</taxon>
        <taxon>Streptophyta</taxon>
        <taxon>Embryophyta</taxon>
        <taxon>Tracheophyta</taxon>
        <taxon>Spermatophyta</taxon>
        <taxon>Magnoliopsida</taxon>
        <taxon>Liliopsida</taxon>
        <taxon>Poales</taxon>
        <taxon>Poaceae</taxon>
        <taxon>PACMAD clade</taxon>
        <taxon>Panicoideae</taxon>
        <taxon>Andropogonodae</taxon>
        <taxon>Andropogoneae</taxon>
        <taxon>Saccharinae</taxon>
        <taxon>Miscanthus</taxon>
    </lineage>
</organism>
<comment type="caution">
    <text evidence="8">The sequence shown here is derived from an EMBL/GenBank/DDBJ whole genome shotgun (WGS) entry which is preliminary data.</text>
</comment>
<dbReference type="InterPro" id="IPR007657">
    <property type="entry name" value="Glycosyltransferase_61"/>
</dbReference>
<keyword evidence="6" id="KW-0472">Membrane</keyword>
<evidence type="ECO:0000256" key="3">
    <source>
        <dbReference type="ARBA" id="ARBA00022676"/>
    </source>
</evidence>
<reference evidence="8" key="1">
    <citation type="submission" date="2020-10" db="EMBL/GenBank/DDBJ databases">
        <authorList>
            <person name="Han B."/>
            <person name="Lu T."/>
            <person name="Zhao Q."/>
            <person name="Huang X."/>
            <person name="Zhao Y."/>
        </authorList>
    </citation>
    <scope>NUCLEOTIDE SEQUENCE</scope>
</reference>
<accession>A0A811P8D8</accession>
<dbReference type="PANTHER" id="PTHR20961:SF88">
    <property type="entry name" value="GLYCOSYLTRANSFERASE FAMILY 61 PROTEIN"/>
    <property type="match status" value="1"/>
</dbReference>
<keyword evidence="6" id="KW-1133">Transmembrane helix</keyword>
<evidence type="ECO:0000256" key="1">
    <source>
        <dbReference type="ARBA" id="ARBA00004323"/>
    </source>
</evidence>
<gene>
    <name evidence="8" type="ORF">NCGR_LOCUS26323</name>
</gene>
<dbReference type="Proteomes" id="UP000604825">
    <property type="component" value="Unassembled WGS sequence"/>
</dbReference>
<comment type="subcellular location">
    <subcellularLocation>
        <location evidence="1">Golgi apparatus membrane</location>
        <topology evidence="1">Single-pass type II membrane protein</topology>
    </subcellularLocation>
</comment>
<dbReference type="OrthoDB" id="529273at2759"/>
<evidence type="ECO:0000256" key="4">
    <source>
        <dbReference type="ARBA" id="ARBA00022679"/>
    </source>
</evidence>
<dbReference type="AlphaFoldDB" id="A0A811P8D8"/>
<keyword evidence="6" id="KW-0812">Transmembrane</keyword>
<keyword evidence="4" id="KW-0808">Transferase</keyword>
<keyword evidence="3" id="KW-0328">Glycosyltransferase</keyword>
<evidence type="ECO:0000256" key="2">
    <source>
        <dbReference type="ARBA" id="ARBA00004881"/>
    </source>
</evidence>